<organism evidence="1 2">
    <name type="scientific">Puia dinghuensis</name>
    <dbReference type="NCBI Taxonomy" id="1792502"/>
    <lineage>
        <taxon>Bacteria</taxon>
        <taxon>Pseudomonadati</taxon>
        <taxon>Bacteroidota</taxon>
        <taxon>Chitinophagia</taxon>
        <taxon>Chitinophagales</taxon>
        <taxon>Chitinophagaceae</taxon>
        <taxon>Puia</taxon>
    </lineage>
</organism>
<dbReference type="InterPro" id="IPR052707">
    <property type="entry name" value="OsmC_Ohr_Peroxiredoxin"/>
</dbReference>
<dbReference type="EMBL" id="BMJC01000002">
    <property type="protein sequence ID" value="GGA93971.1"/>
    <property type="molecule type" value="Genomic_DNA"/>
</dbReference>
<evidence type="ECO:0000313" key="2">
    <source>
        <dbReference type="Proteomes" id="UP000607559"/>
    </source>
</evidence>
<accession>A0A8J2UBH7</accession>
<gene>
    <name evidence="1" type="ORF">GCM10011511_16620</name>
</gene>
<evidence type="ECO:0000313" key="1">
    <source>
        <dbReference type="EMBL" id="GGA93971.1"/>
    </source>
</evidence>
<dbReference type="Proteomes" id="UP000607559">
    <property type="component" value="Unassembled WGS sequence"/>
</dbReference>
<sequence length="159" mass="17498">MEKEHHYATQLRWTGNRGEGTSNYRAYDRDHVLSATGKPEIPGSSDPSFRGNPQRYNPEELLVASLSSCHMLWYLHLCAVNGVVVVDYEDSASGVMQETSDGGGHFTVVVLRPVITVTESGMIGKAQALHHEANKLCFIANSVKFPVRHEPVIKTFSAG</sequence>
<dbReference type="InterPro" id="IPR003718">
    <property type="entry name" value="OsmC/Ohr_fam"/>
</dbReference>
<dbReference type="Gene3D" id="3.30.300.20">
    <property type="match status" value="1"/>
</dbReference>
<reference evidence="1" key="2">
    <citation type="submission" date="2020-09" db="EMBL/GenBank/DDBJ databases">
        <authorList>
            <person name="Sun Q."/>
            <person name="Zhou Y."/>
        </authorList>
    </citation>
    <scope>NUCLEOTIDE SEQUENCE</scope>
    <source>
        <strain evidence="1">CGMCC 1.15448</strain>
    </source>
</reference>
<dbReference type="RefSeq" id="WP_188930537.1">
    <property type="nucleotide sequence ID" value="NZ_BMJC01000002.1"/>
</dbReference>
<dbReference type="PANTHER" id="PTHR42830">
    <property type="entry name" value="OSMOTICALLY INDUCIBLE FAMILY PROTEIN"/>
    <property type="match status" value="1"/>
</dbReference>
<dbReference type="InterPro" id="IPR015946">
    <property type="entry name" value="KH_dom-like_a/b"/>
</dbReference>
<dbReference type="SUPFAM" id="SSF82784">
    <property type="entry name" value="OsmC-like"/>
    <property type="match status" value="1"/>
</dbReference>
<dbReference type="PANTHER" id="PTHR42830:SF2">
    <property type="entry name" value="OSMC_OHR FAMILY PROTEIN"/>
    <property type="match status" value="1"/>
</dbReference>
<reference evidence="1" key="1">
    <citation type="journal article" date="2014" name="Int. J. Syst. Evol. Microbiol.">
        <title>Complete genome sequence of Corynebacterium casei LMG S-19264T (=DSM 44701T), isolated from a smear-ripened cheese.</title>
        <authorList>
            <consortium name="US DOE Joint Genome Institute (JGI-PGF)"/>
            <person name="Walter F."/>
            <person name="Albersmeier A."/>
            <person name="Kalinowski J."/>
            <person name="Ruckert C."/>
        </authorList>
    </citation>
    <scope>NUCLEOTIDE SEQUENCE</scope>
    <source>
        <strain evidence="1">CGMCC 1.15448</strain>
    </source>
</reference>
<dbReference type="InterPro" id="IPR036102">
    <property type="entry name" value="OsmC/Ohrsf"/>
</dbReference>
<proteinExistence type="predicted"/>
<protein>
    <submittedName>
        <fullName evidence="1">Peroxiredoxin</fullName>
    </submittedName>
</protein>
<dbReference type="AlphaFoldDB" id="A0A8J2UBH7"/>
<keyword evidence="2" id="KW-1185">Reference proteome</keyword>
<name>A0A8J2UBH7_9BACT</name>
<comment type="caution">
    <text evidence="1">The sequence shown here is derived from an EMBL/GenBank/DDBJ whole genome shotgun (WGS) entry which is preliminary data.</text>
</comment>
<dbReference type="Pfam" id="PF02566">
    <property type="entry name" value="OsmC"/>
    <property type="match status" value="1"/>
</dbReference>